<dbReference type="EMBL" id="LNQP01000040">
    <property type="protein sequence ID" value="KSU87589.1"/>
    <property type="molecule type" value="Genomic_DNA"/>
</dbReference>
<accession>A0A0V8JKJ6</accession>
<protein>
    <recommendedName>
        <fullName evidence="3">DUF2553 domain-containing protein</fullName>
    </recommendedName>
</protein>
<organism evidence="1 2">
    <name type="scientific">Priestia veravalensis</name>
    <dbReference type="NCBI Taxonomy" id="1414648"/>
    <lineage>
        <taxon>Bacteria</taxon>
        <taxon>Bacillati</taxon>
        <taxon>Bacillota</taxon>
        <taxon>Bacilli</taxon>
        <taxon>Bacillales</taxon>
        <taxon>Bacillaceae</taxon>
        <taxon>Priestia</taxon>
    </lineage>
</organism>
<name>A0A0V8JKJ6_9BACI</name>
<keyword evidence="2" id="KW-1185">Reference proteome</keyword>
<comment type="caution">
    <text evidence="1">The sequence shown here is derived from an EMBL/GenBank/DDBJ whole genome shotgun (WGS) entry which is preliminary data.</text>
</comment>
<dbReference type="AlphaFoldDB" id="A0A0V8JKJ6"/>
<dbReference type="Pfam" id="PF10830">
    <property type="entry name" value="DUF2553"/>
    <property type="match status" value="1"/>
</dbReference>
<dbReference type="InterPro" id="IPR020140">
    <property type="entry name" value="Uncharacterised_YusG"/>
</dbReference>
<dbReference type="RefSeq" id="WP_025909442.1">
    <property type="nucleotide sequence ID" value="NZ_KQ758655.1"/>
</dbReference>
<reference evidence="1 2" key="1">
    <citation type="submission" date="2015-11" db="EMBL/GenBank/DDBJ databases">
        <title>Bacillus caseinolyticus sp nov.</title>
        <authorList>
            <person name="Dastager S.G."/>
            <person name="Mawlankar R."/>
        </authorList>
    </citation>
    <scope>NUCLEOTIDE SEQUENCE [LARGE SCALE GENOMIC DNA]</scope>
    <source>
        <strain evidence="1 2">SGD-V-76</strain>
    </source>
</reference>
<dbReference type="Proteomes" id="UP000053681">
    <property type="component" value="Unassembled WGS sequence"/>
</dbReference>
<sequence length="80" mass="9191">MFEHKKVDITDRITAKFHENGMQLYVDKQSIGHVNYGATGNQYNLESGYTQENNKIYQYADVQAGATQKYTDCDSEEGWC</sequence>
<evidence type="ECO:0000313" key="1">
    <source>
        <dbReference type="EMBL" id="KSU87589.1"/>
    </source>
</evidence>
<proteinExistence type="predicted"/>
<evidence type="ECO:0008006" key="3">
    <source>
        <dbReference type="Google" id="ProtNLM"/>
    </source>
</evidence>
<evidence type="ECO:0000313" key="2">
    <source>
        <dbReference type="Proteomes" id="UP000053681"/>
    </source>
</evidence>
<gene>
    <name evidence="1" type="ORF">AS180_12215</name>
</gene>